<dbReference type="AlphaFoldDB" id="A0ABD5S3N4"/>
<evidence type="ECO:0000256" key="1">
    <source>
        <dbReference type="SAM" id="MobiDB-lite"/>
    </source>
</evidence>
<name>A0ABD5S3N4_9EURY</name>
<dbReference type="InterPro" id="IPR013783">
    <property type="entry name" value="Ig-like_fold"/>
</dbReference>
<dbReference type="SMART" id="SM00769">
    <property type="entry name" value="WHy"/>
    <property type="match status" value="2"/>
</dbReference>
<evidence type="ECO:0000313" key="3">
    <source>
        <dbReference type="EMBL" id="MFC6726275.1"/>
    </source>
</evidence>
<comment type="caution">
    <text evidence="3">The sequence shown here is derived from an EMBL/GenBank/DDBJ whole genome shotgun (WGS) entry which is preliminary data.</text>
</comment>
<proteinExistence type="predicted"/>
<keyword evidence="4" id="KW-1185">Reference proteome</keyword>
<evidence type="ECO:0000259" key="2">
    <source>
        <dbReference type="SMART" id="SM00769"/>
    </source>
</evidence>
<organism evidence="3 4">
    <name type="scientific">Halobium palmae</name>
    <dbReference type="NCBI Taxonomy" id="1776492"/>
    <lineage>
        <taxon>Archaea</taxon>
        <taxon>Methanobacteriati</taxon>
        <taxon>Methanobacteriota</taxon>
        <taxon>Stenosarchaea group</taxon>
        <taxon>Halobacteria</taxon>
        <taxon>Halobacteriales</taxon>
        <taxon>Haloferacaceae</taxon>
        <taxon>Halobium</taxon>
    </lineage>
</organism>
<dbReference type="Gene3D" id="2.60.40.10">
    <property type="entry name" value="Immunoglobulins"/>
    <property type="match status" value="2"/>
</dbReference>
<accession>A0ABD5S3N4</accession>
<feature type="compositionally biased region" description="Gly residues" evidence="1">
    <location>
        <begin position="289"/>
        <end position="300"/>
    </location>
</feature>
<feature type="region of interest" description="Disordered" evidence="1">
    <location>
        <begin position="280"/>
        <end position="300"/>
    </location>
</feature>
<reference evidence="3 4" key="1">
    <citation type="journal article" date="2019" name="Int. J. Syst. Evol. Microbiol.">
        <title>The Global Catalogue of Microorganisms (GCM) 10K type strain sequencing project: providing services to taxonomists for standard genome sequencing and annotation.</title>
        <authorList>
            <consortium name="The Broad Institute Genomics Platform"/>
            <consortium name="The Broad Institute Genome Sequencing Center for Infectious Disease"/>
            <person name="Wu L."/>
            <person name="Ma J."/>
        </authorList>
    </citation>
    <scope>NUCLEOTIDE SEQUENCE [LARGE SCALE GENOMIC DNA]</scope>
    <source>
        <strain evidence="3 4">NBRC 111368</strain>
    </source>
</reference>
<protein>
    <submittedName>
        <fullName evidence="3">LEA type 2 family protein</fullName>
    </submittedName>
</protein>
<dbReference type="Pfam" id="PF03168">
    <property type="entry name" value="LEA_2"/>
    <property type="match status" value="2"/>
</dbReference>
<feature type="domain" description="Water stress and hypersensitive response" evidence="2">
    <location>
        <begin position="151"/>
        <end position="268"/>
    </location>
</feature>
<feature type="domain" description="Water stress and hypersensitive response" evidence="2">
    <location>
        <begin position="4"/>
        <end position="122"/>
    </location>
</feature>
<evidence type="ECO:0000313" key="4">
    <source>
        <dbReference type="Proteomes" id="UP001596328"/>
    </source>
</evidence>
<feature type="non-terminal residue" evidence="3">
    <location>
        <position position="1"/>
    </location>
</feature>
<gene>
    <name evidence="3" type="ORF">ACFQE1_18285</name>
</gene>
<sequence length="300" mass="31954">APAVTGVDNRFGGVNASTTVIESDLRVENPNPIGVDLGGVTVDYDVSMNGIGMATGGREGVSLPRGESALPLTSRMRNERIPAWWVSHVNGGERTTLTVDASVHSSTLGWTVGAPEVSREIRTDLIGGFDSNETRPVNANRPLVSDPVLYVNETSAAWGDANESATPIDMDFTVYNPKATPLALTEIGYTVTMNDVVVGEGATNRSYVVPGQRSRTLETTTRIDNPRLDEWWVSHLERDQTTDLRIEFYATLDVAGDSVRVPLDALTYTETFETDVFGTKAGNESVGGSADGGAGAATTS</sequence>
<dbReference type="InterPro" id="IPR013990">
    <property type="entry name" value="WHy-dom"/>
</dbReference>
<dbReference type="SUPFAM" id="SSF117070">
    <property type="entry name" value="LEA14-like"/>
    <property type="match status" value="2"/>
</dbReference>
<feature type="non-terminal residue" evidence="3">
    <location>
        <position position="300"/>
    </location>
</feature>
<dbReference type="Proteomes" id="UP001596328">
    <property type="component" value="Unassembled WGS sequence"/>
</dbReference>
<dbReference type="EMBL" id="JBHSWU010000999">
    <property type="protein sequence ID" value="MFC6726275.1"/>
    <property type="molecule type" value="Genomic_DNA"/>
</dbReference>
<dbReference type="InterPro" id="IPR004864">
    <property type="entry name" value="LEA_2"/>
</dbReference>